<proteinExistence type="predicted"/>
<evidence type="ECO:0000256" key="1">
    <source>
        <dbReference type="SAM" id="MobiDB-lite"/>
    </source>
</evidence>
<keyword evidence="3" id="KW-1185">Reference proteome</keyword>
<feature type="compositionally biased region" description="Low complexity" evidence="1">
    <location>
        <begin position="105"/>
        <end position="115"/>
    </location>
</feature>
<reference evidence="2" key="1">
    <citation type="journal article" date="2020" name="Stud. Mycol.">
        <title>101 Dothideomycetes genomes: a test case for predicting lifestyles and emergence of pathogens.</title>
        <authorList>
            <person name="Haridas S."/>
            <person name="Albert R."/>
            <person name="Binder M."/>
            <person name="Bloem J."/>
            <person name="Labutti K."/>
            <person name="Salamov A."/>
            <person name="Andreopoulos B."/>
            <person name="Baker S."/>
            <person name="Barry K."/>
            <person name="Bills G."/>
            <person name="Bluhm B."/>
            <person name="Cannon C."/>
            <person name="Castanera R."/>
            <person name="Culley D."/>
            <person name="Daum C."/>
            <person name="Ezra D."/>
            <person name="Gonzalez J."/>
            <person name="Henrissat B."/>
            <person name="Kuo A."/>
            <person name="Liang C."/>
            <person name="Lipzen A."/>
            <person name="Lutzoni F."/>
            <person name="Magnuson J."/>
            <person name="Mondo S."/>
            <person name="Nolan M."/>
            <person name="Ohm R."/>
            <person name="Pangilinan J."/>
            <person name="Park H.-J."/>
            <person name="Ramirez L."/>
            <person name="Alfaro M."/>
            <person name="Sun H."/>
            <person name="Tritt A."/>
            <person name="Yoshinaga Y."/>
            <person name="Zwiers L.-H."/>
            <person name="Turgeon B."/>
            <person name="Goodwin S."/>
            <person name="Spatafora J."/>
            <person name="Crous P."/>
            <person name="Grigoriev I."/>
        </authorList>
    </citation>
    <scope>NUCLEOTIDE SEQUENCE</scope>
    <source>
        <strain evidence="2">CBS 262.69</strain>
    </source>
</reference>
<gene>
    <name evidence="2" type="ORF">EJ06DRAFT_355207</name>
</gene>
<feature type="region of interest" description="Disordered" evidence="1">
    <location>
        <begin position="99"/>
        <end position="120"/>
    </location>
</feature>
<dbReference type="Proteomes" id="UP000799640">
    <property type="component" value="Unassembled WGS sequence"/>
</dbReference>
<evidence type="ECO:0000313" key="2">
    <source>
        <dbReference type="EMBL" id="KAF2401690.1"/>
    </source>
</evidence>
<dbReference type="EMBL" id="ML996692">
    <property type="protein sequence ID" value="KAF2401690.1"/>
    <property type="molecule type" value="Genomic_DNA"/>
</dbReference>
<sequence length="166" mass="18372">MVNLFLLLETEPRMPRPFNLYLPPSSLPVTSQITSQVTSQSPPLNHFSIISRSPLNKRMVRLYHIHPPSRPQHPSGSHVCLSSKVSLLPLHCRVDSPSSQRKHCLSSQSHHSSLSTKIGLKPGTTSNMPVQAWNHKQQVAKRAPLLSLPFFALSSVHGVALRLAST</sequence>
<protein>
    <submittedName>
        <fullName evidence="2">Uncharacterized protein</fullName>
    </submittedName>
</protein>
<evidence type="ECO:0000313" key="3">
    <source>
        <dbReference type="Proteomes" id="UP000799640"/>
    </source>
</evidence>
<organism evidence="2 3">
    <name type="scientific">Trichodelitschia bisporula</name>
    <dbReference type="NCBI Taxonomy" id="703511"/>
    <lineage>
        <taxon>Eukaryota</taxon>
        <taxon>Fungi</taxon>
        <taxon>Dikarya</taxon>
        <taxon>Ascomycota</taxon>
        <taxon>Pezizomycotina</taxon>
        <taxon>Dothideomycetes</taxon>
        <taxon>Dothideomycetes incertae sedis</taxon>
        <taxon>Phaeotrichales</taxon>
        <taxon>Phaeotrichaceae</taxon>
        <taxon>Trichodelitschia</taxon>
    </lineage>
</organism>
<dbReference type="AlphaFoldDB" id="A0A6G1I086"/>
<name>A0A6G1I086_9PEZI</name>
<accession>A0A6G1I086</accession>